<dbReference type="Gene3D" id="3.90.79.10">
    <property type="entry name" value="Nucleoside Triphosphate Pyrophosphohydrolase"/>
    <property type="match status" value="1"/>
</dbReference>
<evidence type="ECO:0000256" key="3">
    <source>
        <dbReference type="ARBA" id="ARBA00007275"/>
    </source>
</evidence>
<dbReference type="InterPro" id="IPR015797">
    <property type="entry name" value="NUDIX_hydrolase-like_dom_sf"/>
</dbReference>
<evidence type="ECO:0000259" key="8">
    <source>
        <dbReference type="PROSITE" id="PS51462"/>
    </source>
</evidence>
<gene>
    <name evidence="9" type="ORF">SAMN05660330_00148</name>
</gene>
<dbReference type="AlphaFoldDB" id="A0A1H0J5T7"/>
<dbReference type="InterPro" id="IPR020476">
    <property type="entry name" value="Nudix_hydrolase"/>
</dbReference>
<dbReference type="PANTHER" id="PTHR11839">
    <property type="entry name" value="UDP/ADP-SUGAR PYROPHOSPHATASE"/>
    <property type="match status" value="1"/>
</dbReference>
<reference evidence="9 10" key="1">
    <citation type="submission" date="2016-10" db="EMBL/GenBank/DDBJ databases">
        <authorList>
            <person name="de Groot N.N."/>
        </authorList>
    </citation>
    <scope>NUCLEOTIDE SEQUENCE [LARGE SCALE GENOMIC DNA]</scope>
    <source>
        <strain evidence="9 10">DSM 12130</strain>
    </source>
</reference>
<evidence type="ECO:0000313" key="9">
    <source>
        <dbReference type="EMBL" id="SDO38721.1"/>
    </source>
</evidence>
<organism evidence="9 10">
    <name type="scientific">Desulforhopalus singaporensis</name>
    <dbReference type="NCBI Taxonomy" id="91360"/>
    <lineage>
        <taxon>Bacteria</taxon>
        <taxon>Pseudomonadati</taxon>
        <taxon>Thermodesulfobacteriota</taxon>
        <taxon>Desulfobulbia</taxon>
        <taxon>Desulfobulbales</taxon>
        <taxon>Desulfocapsaceae</taxon>
        <taxon>Desulforhopalus</taxon>
    </lineage>
</organism>
<dbReference type="PRINTS" id="PR00502">
    <property type="entry name" value="NUDIXFAMILY"/>
</dbReference>
<evidence type="ECO:0000256" key="5">
    <source>
        <dbReference type="ARBA" id="ARBA00022801"/>
    </source>
</evidence>
<name>A0A1H0J5T7_9BACT</name>
<evidence type="ECO:0000256" key="6">
    <source>
        <dbReference type="ARBA" id="ARBA00032162"/>
    </source>
</evidence>
<proteinExistence type="inferred from homology"/>
<dbReference type="CDD" id="cd03424">
    <property type="entry name" value="NUDIX_ADPRase_Nudt5_UGPPase_Nudt14"/>
    <property type="match status" value="1"/>
</dbReference>
<dbReference type="GO" id="GO:0019693">
    <property type="term" value="P:ribose phosphate metabolic process"/>
    <property type="evidence" value="ECO:0007669"/>
    <property type="project" value="TreeGrafter"/>
</dbReference>
<evidence type="ECO:0000256" key="1">
    <source>
        <dbReference type="ARBA" id="ARBA00000847"/>
    </source>
</evidence>
<comment type="cofactor">
    <cofactor evidence="2">
        <name>Mg(2+)</name>
        <dbReference type="ChEBI" id="CHEBI:18420"/>
    </cofactor>
</comment>
<feature type="domain" description="Nudix hydrolase" evidence="8">
    <location>
        <begin position="58"/>
        <end position="192"/>
    </location>
</feature>
<dbReference type="PROSITE" id="PS51462">
    <property type="entry name" value="NUDIX"/>
    <property type="match status" value="1"/>
</dbReference>
<comment type="similarity">
    <text evidence="3">Belongs to the Nudix hydrolase family. NudK subfamily.</text>
</comment>
<accession>A0A1H0J5T7</accession>
<dbReference type="PANTHER" id="PTHR11839:SF18">
    <property type="entry name" value="NUDIX HYDROLASE DOMAIN-CONTAINING PROTEIN"/>
    <property type="match status" value="1"/>
</dbReference>
<keyword evidence="5" id="KW-0378">Hydrolase</keyword>
<evidence type="ECO:0000256" key="4">
    <source>
        <dbReference type="ARBA" id="ARBA00016377"/>
    </source>
</evidence>
<dbReference type="EMBL" id="FNJI01000001">
    <property type="protein sequence ID" value="SDO38721.1"/>
    <property type="molecule type" value="Genomic_DNA"/>
</dbReference>
<evidence type="ECO:0000256" key="2">
    <source>
        <dbReference type="ARBA" id="ARBA00001946"/>
    </source>
</evidence>
<dbReference type="SUPFAM" id="SSF55811">
    <property type="entry name" value="Nudix"/>
    <property type="match status" value="1"/>
</dbReference>
<dbReference type="Proteomes" id="UP000199073">
    <property type="component" value="Unassembled WGS sequence"/>
</dbReference>
<dbReference type="GO" id="GO:0016787">
    <property type="term" value="F:hydrolase activity"/>
    <property type="evidence" value="ECO:0007669"/>
    <property type="project" value="UniProtKB-KW"/>
</dbReference>
<protein>
    <recommendedName>
        <fullName evidence="4">GDP-mannose pyrophosphatase</fullName>
    </recommendedName>
    <alternativeName>
        <fullName evidence="6">GDP-mannose hydrolase</fullName>
    </alternativeName>
    <alternativeName>
        <fullName evidence="7">GDPMK</fullName>
    </alternativeName>
</protein>
<dbReference type="Pfam" id="PF00293">
    <property type="entry name" value="NUDIX"/>
    <property type="match status" value="1"/>
</dbReference>
<dbReference type="STRING" id="91360.SAMN05660330_00148"/>
<dbReference type="GO" id="GO:0006753">
    <property type="term" value="P:nucleoside phosphate metabolic process"/>
    <property type="evidence" value="ECO:0007669"/>
    <property type="project" value="TreeGrafter"/>
</dbReference>
<comment type="catalytic activity">
    <reaction evidence="1">
        <text>GDP-alpha-D-mannose + H2O = alpha-D-mannose 1-phosphate + GMP + 2 H(+)</text>
        <dbReference type="Rhea" id="RHEA:27978"/>
        <dbReference type="ChEBI" id="CHEBI:15377"/>
        <dbReference type="ChEBI" id="CHEBI:15378"/>
        <dbReference type="ChEBI" id="CHEBI:57527"/>
        <dbReference type="ChEBI" id="CHEBI:58115"/>
        <dbReference type="ChEBI" id="CHEBI:58409"/>
    </reaction>
</comment>
<keyword evidence="10" id="KW-1185">Reference proteome</keyword>
<evidence type="ECO:0000313" key="10">
    <source>
        <dbReference type="Proteomes" id="UP000199073"/>
    </source>
</evidence>
<sequence>MLYPNALTIQKVMTTRNNTEGWRESQPQALIQTSVGNLLTSRVTCSRSGKEKNFYRFDFPAWVNIVALTPEQKILMIRQYRFGSGKMEWEIPGGAVEDGEQPLAAGLRELLEETGYEGENGRIIGSVCPNPALQNNSCYTVLVENVQRISPQNLDEMEDISVEPMAIDEVMNMVKQGTLTHGLVLNGLLFYFMTHRPDIFF</sequence>
<dbReference type="InterPro" id="IPR000086">
    <property type="entry name" value="NUDIX_hydrolase_dom"/>
</dbReference>
<dbReference type="GO" id="GO:0005829">
    <property type="term" value="C:cytosol"/>
    <property type="evidence" value="ECO:0007669"/>
    <property type="project" value="TreeGrafter"/>
</dbReference>
<evidence type="ECO:0000256" key="7">
    <source>
        <dbReference type="ARBA" id="ARBA00032272"/>
    </source>
</evidence>